<dbReference type="Pfam" id="PF19305">
    <property type="entry name" value="MmgE_PrpD_C"/>
    <property type="match status" value="1"/>
</dbReference>
<organism evidence="5 6">
    <name type="scientific">Macrophomina phaseolina</name>
    <dbReference type="NCBI Taxonomy" id="35725"/>
    <lineage>
        <taxon>Eukaryota</taxon>
        <taxon>Fungi</taxon>
        <taxon>Dikarya</taxon>
        <taxon>Ascomycota</taxon>
        <taxon>Pezizomycotina</taxon>
        <taxon>Dothideomycetes</taxon>
        <taxon>Dothideomycetes incertae sedis</taxon>
        <taxon>Botryosphaeriales</taxon>
        <taxon>Botryosphaeriaceae</taxon>
        <taxon>Macrophomina</taxon>
    </lineage>
</organism>
<dbReference type="InterPro" id="IPR042183">
    <property type="entry name" value="MmgE/PrpD_sf_1"/>
</dbReference>
<dbReference type="EMBL" id="JAGTJR010000002">
    <property type="protein sequence ID" value="KAH7063089.1"/>
    <property type="molecule type" value="Genomic_DNA"/>
</dbReference>
<feature type="domain" description="MmgE/PrpD N-terminal" evidence="3">
    <location>
        <begin position="20"/>
        <end position="267"/>
    </location>
</feature>
<dbReference type="InterPro" id="IPR012705">
    <property type="entry name" value="2Me_IsoCit_deHydtase_PrpD"/>
</dbReference>
<keyword evidence="6" id="KW-1185">Reference proteome</keyword>
<dbReference type="InterPro" id="IPR005656">
    <property type="entry name" value="MmgE_PrpD"/>
</dbReference>
<keyword evidence="2" id="KW-0456">Lyase</keyword>
<dbReference type="InterPro" id="IPR045336">
    <property type="entry name" value="MmgE_PrpD_N"/>
</dbReference>
<dbReference type="NCBIfam" id="NF006943">
    <property type="entry name" value="PRK09425.1"/>
    <property type="match status" value="1"/>
</dbReference>
<dbReference type="Gene3D" id="1.10.4100.10">
    <property type="entry name" value="2-methylcitrate dehydratase PrpD"/>
    <property type="match status" value="1"/>
</dbReference>
<dbReference type="InterPro" id="IPR045337">
    <property type="entry name" value="MmgE_PrpD_C"/>
</dbReference>
<reference evidence="5 6" key="1">
    <citation type="journal article" date="2021" name="Nat. Commun.">
        <title>Genetic determinants of endophytism in the Arabidopsis root mycobiome.</title>
        <authorList>
            <person name="Mesny F."/>
            <person name="Miyauchi S."/>
            <person name="Thiergart T."/>
            <person name="Pickel B."/>
            <person name="Atanasova L."/>
            <person name="Karlsson M."/>
            <person name="Huettel B."/>
            <person name="Barry K.W."/>
            <person name="Haridas S."/>
            <person name="Chen C."/>
            <person name="Bauer D."/>
            <person name="Andreopoulos W."/>
            <person name="Pangilinan J."/>
            <person name="LaButti K."/>
            <person name="Riley R."/>
            <person name="Lipzen A."/>
            <person name="Clum A."/>
            <person name="Drula E."/>
            <person name="Henrissat B."/>
            <person name="Kohler A."/>
            <person name="Grigoriev I.V."/>
            <person name="Martin F.M."/>
            <person name="Hacquard S."/>
        </authorList>
    </citation>
    <scope>NUCLEOTIDE SEQUENCE [LARGE SCALE GENOMIC DNA]</scope>
    <source>
        <strain evidence="5 6">MPI-SDFR-AT-0080</strain>
    </source>
</reference>
<dbReference type="Pfam" id="PF03972">
    <property type="entry name" value="MmgE_PrpD_N"/>
    <property type="match status" value="1"/>
</dbReference>
<comment type="caution">
    <text evidence="5">The sequence shown here is derived from an EMBL/GenBank/DDBJ whole genome shotgun (WGS) entry which is preliminary data.</text>
</comment>
<dbReference type="InterPro" id="IPR036148">
    <property type="entry name" value="MmgE/PrpD_sf"/>
</dbReference>
<gene>
    <name evidence="5" type="ORF">B0J12DRAFT_614176</name>
</gene>
<evidence type="ECO:0000259" key="3">
    <source>
        <dbReference type="Pfam" id="PF03972"/>
    </source>
</evidence>
<dbReference type="PANTHER" id="PTHR16943:SF15">
    <property type="entry name" value="DEHYDRATASE (PRPD), PUTATIVE-RELATED"/>
    <property type="match status" value="1"/>
</dbReference>
<proteinExistence type="inferred from homology"/>
<evidence type="ECO:0000256" key="1">
    <source>
        <dbReference type="ARBA" id="ARBA00006174"/>
    </source>
</evidence>
<evidence type="ECO:0000313" key="5">
    <source>
        <dbReference type="EMBL" id="KAH7063089.1"/>
    </source>
</evidence>
<dbReference type="InterPro" id="IPR042188">
    <property type="entry name" value="MmgE/PrpD_sf_2"/>
</dbReference>
<evidence type="ECO:0000313" key="6">
    <source>
        <dbReference type="Proteomes" id="UP000774617"/>
    </source>
</evidence>
<feature type="domain" description="MmgE/PrpD C-terminal" evidence="4">
    <location>
        <begin position="287"/>
        <end position="464"/>
    </location>
</feature>
<evidence type="ECO:0000256" key="2">
    <source>
        <dbReference type="ARBA" id="ARBA00023239"/>
    </source>
</evidence>
<sequence>MAPTGDDNSVHPYDSVISSIVDYAYDYTPESPAAWARAKATLIDALGCACEGLATSAELASLVGPPVGSPEILPNGFKLPGTSYQLDIYKGAFDMGASIRYLDHNDAFPGAEWGHPSDNLGAILAASSIFARTANLPITVRTVLTALIKAYEIQGVFQIANAFNRVGLDHVILVKVASTAVVSWLIGLPRAQALAAVSHAWLDGHPLRAYRQAPNTGPRKGWAAGDACQRAVHLALLARAGQPGAHSALTASRWGFYDVLFGGKEFVLAKPFGSWVAETVLFKVNTAEGHGMTAVEAALVIADELRKRGLKAEEDIAKIDVRTQEAGMIIINKQGPLHNPADRDHCLKYMVAVVLLKGKQIETEDYQDGSAWATDPRVEELRRKTTMVEDKQFTADYHNPEKRSVTNALKVTLKDGTELDDVVVEYPLGHFRRPESIPLVYEKARRNLSLKLAPEKVEAVLQLAQDDEKLQQTPVNEFLDLFA</sequence>
<dbReference type="Proteomes" id="UP000774617">
    <property type="component" value="Unassembled WGS sequence"/>
</dbReference>
<evidence type="ECO:0000259" key="4">
    <source>
        <dbReference type="Pfam" id="PF19305"/>
    </source>
</evidence>
<feature type="non-terminal residue" evidence="5">
    <location>
        <position position="483"/>
    </location>
</feature>
<protein>
    <recommendedName>
        <fullName evidence="7">2-methylcitrate dehydratase</fullName>
    </recommendedName>
</protein>
<dbReference type="SUPFAM" id="SSF103378">
    <property type="entry name" value="2-methylcitrate dehydratase PrpD"/>
    <property type="match status" value="1"/>
</dbReference>
<dbReference type="PANTHER" id="PTHR16943">
    <property type="entry name" value="2-METHYLCITRATE DEHYDRATASE-RELATED"/>
    <property type="match status" value="1"/>
</dbReference>
<evidence type="ECO:0008006" key="7">
    <source>
        <dbReference type="Google" id="ProtNLM"/>
    </source>
</evidence>
<dbReference type="NCBIfam" id="TIGR02330">
    <property type="entry name" value="prpD"/>
    <property type="match status" value="1"/>
</dbReference>
<accession>A0ABQ8GS90</accession>
<dbReference type="Gene3D" id="3.30.1330.120">
    <property type="entry name" value="2-methylcitrate dehydratase PrpD"/>
    <property type="match status" value="1"/>
</dbReference>
<name>A0ABQ8GS90_9PEZI</name>
<comment type="similarity">
    <text evidence="1">Belongs to the PrpD family.</text>
</comment>